<reference evidence="2" key="1">
    <citation type="journal article" date="2022" name="Int. J. Mol. Sci.">
        <title>Draft Genome of Tanacetum Coccineum: Genomic Comparison of Closely Related Tanacetum-Family Plants.</title>
        <authorList>
            <person name="Yamashiro T."/>
            <person name="Shiraishi A."/>
            <person name="Nakayama K."/>
            <person name="Satake H."/>
        </authorList>
    </citation>
    <scope>NUCLEOTIDE SEQUENCE</scope>
</reference>
<keyword evidence="3" id="KW-1185">Reference proteome</keyword>
<sequence>MLTESPEYVTESDPEDDPEEYEDDKIEDGPVDYHMDEGDDGDDDDGDSSKDDADGEDKDDDEEEEDEHLALADSAIVVPVDEPVFPPEGTEPVIPPPSTDITIRARITVRSQTSISLPPEAEVERLLTMTTPSPSPPISLSPSSAGERLARCTTPHAHSPPLPPSSRGLTQIQTLRIASTQALIDAVTAALPPPPLPTSLHISLPVDRRDDIPESEQPPRKRLYLSTIGSRYEIRESSTARPTRGQGIDYGFVSTVDAEERRQGIKDVGVIELAELHEQDTQDLYALLEDAQDGRSRISQRVGMDSQRVDLLIGDRMTLQETVWMVEEEAYASREAWAHSIGLSQATHQELQMHRDHVYVHETHLQTQL</sequence>
<organism evidence="2 3">
    <name type="scientific">Tanacetum coccineum</name>
    <dbReference type="NCBI Taxonomy" id="301880"/>
    <lineage>
        <taxon>Eukaryota</taxon>
        <taxon>Viridiplantae</taxon>
        <taxon>Streptophyta</taxon>
        <taxon>Embryophyta</taxon>
        <taxon>Tracheophyta</taxon>
        <taxon>Spermatophyta</taxon>
        <taxon>Magnoliopsida</taxon>
        <taxon>eudicotyledons</taxon>
        <taxon>Gunneridae</taxon>
        <taxon>Pentapetalae</taxon>
        <taxon>asterids</taxon>
        <taxon>campanulids</taxon>
        <taxon>Asterales</taxon>
        <taxon>Asteraceae</taxon>
        <taxon>Asteroideae</taxon>
        <taxon>Anthemideae</taxon>
        <taxon>Anthemidinae</taxon>
        <taxon>Tanacetum</taxon>
    </lineage>
</organism>
<dbReference type="EMBL" id="BQNB010020922">
    <property type="protein sequence ID" value="GJU01015.1"/>
    <property type="molecule type" value="Genomic_DNA"/>
</dbReference>
<feature type="region of interest" description="Disordered" evidence="1">
    <location>
        <begin position="1"/>
        <end position="98"/>
    </location>
</feature>
<feature type="compositionally biased region" description="Acidic residues" evidence="1">
    <location>
        <begin position="37"/>
        <end position="46"/>
    </location>
</feature>
<protein>
    <submittedName>
        <fullName evidence="2">Uncharacterized protein</fullName>
    </submittedName>
</protein>
<dbReference type="Proteomes" id="UP001151760">
    <property type="component" value="Unassembled WGS sequence"/>
</dbReference>
<evidence type="ECO:0000313" key="3">
    <source>
        <dbReference type="Proteomes" id="UP001151760"/>
    </source>
</evidence>
<proteinExistence type="predicted"/>
<evidence type="ECO:0000256" key="1">
    <source>
        <dbReference type="SAM" id="MobiDB-lite"/>
    </source>
</evidence>
<feature type="compositionally biased region" description="Low complexity" evidence="1">
    <location>
        <begin position="77"/>
        <end position="92"/>
    </location>
</feature>
<accession>A0ABQ5IMV3</accession>
<comment type="caution">
    <text evidence="2">The sequence shown here is derived from an EMBL/GenBank/DDBJ whole genome shotgun (WGS) entry which is preliminary data.</text>
</comment>
<reference evidence="2" key="2">
    <citation type="submission" date="2022-01" db="EMBL/GenBank/DDBJ databases">
        <authorList>
            <person name="Yamashiro T."/>
            <person name="Shiraishi A."/>
            <person name="Satake H."/>
            <person name="Nakayama K."/>
        </authorList>
    </citation>
    <scope>NUCLEOTIDE SEQUENCE</scope>
</reference>
<feature type="compositionally biased region" description="Acidic residues" evidence="1">
    <location>
        <begin position="10"/>
        <end position="26"/>
    </location>
</feature>
<gene>
    <name evidence="2" type="ORF">Tco_1111353</name>
</gene>
<feature type="compositionally biased region" description="Basic and acidic residues" evidence="1">
    <location>
        <begin position="27"/>
        <end position="36"/>
    </location>
</feature>
<evidence type="ECO:0000313" key="2">
    <source>
        <dbReference type="EMBL" id="GJU01015.1"/>
    </source>
</evidence>
<feature type="compositionally biased region" description="Acidic residues" evidence="1">
    <location>
        <begin position="53"/>
        <end position="67"/>
    </location>
</feature>
<name>A0ABQ5IMV3_9ASTR</name>